<dbReference type="SUPFAM" id="SSF53738">
    <property type="entry name" value="Phosphoglucomutase, first 3 domains"/>
    <property type="match status" value="3"/>
</dbReference>
<dbReference type="InterPro" id="IPR036900">
    <property type="entry name" value="A-D-PHexomutase_C_sf"/>
</dbReference>
<evidence type="ECO:0000259" key="13">
    <source>
        <dbReference type="Pfam" id="PF02878"/>
    </source>
</evidence>
<comment type="function">
    <text evidence="9 11">Catalyzes the conversion of glucosamine-6-phosphate to glucosamine-1-phosphate.</text>
</comment>
<dbReference type="InterPro" id="IPR005843">
    <property type="entry name" value="A-D-PHexomutase_C"/>
</dbReference>
<evidence type="ECO:0000256" key="5">
    <source>
        <dbReference type="ARBA" id="ARBA00023235"/>
    </source>
</evidence>
<dbReference type="PANTHER" id="PTHR42946">
    <property type="entry name" value="PHOSPHOHEXOSE MUTASE"/>
    <property type="match status" value="1"/>
</dbReference>
<dbReference type="SUPFAM" id="SSF55957">
    <property type="entry name" value="Phosphoglucomutase, C-terminal domain"/>
    <property type="match status" value="1"/>
</dbReference>
<feature type="binding site" evidence="9">
    <location>
        <position position="240"/>
    </location>
    <ligand>
        <name>Mg(2+)</name>
        <dbReference type="ChEBI" id="CHEBI:18420"/>
    </ligand>
</feature>
<evidence type="ECO:0000256" key="8">
    <source>
        <dbReference type="ARBA" id="ARBA00068193"/>
    </source>
</evidence>
<feature type="modified residue" description="Phosphoserine" evidence="9">
    <location>
        <position position="100"/>
    </location>
</feature>
<dbReference type="CDD" id="cd05802">
    <property type="entry name" value="GlmM"/>
    <property type="match status" value="1"/>
</dbReference>
<evidence type="ECO:0000259" key="14">
    <source>
        <dbReference type="Pfam" id="PF02879"/>
    </source>
</evidence>
<dbReference type="AlphaFoldDB" id="A0A5D4K8G6"/>
<comment type="catalytic activity">
    <reaction evidence="6 9 11">
        <text>alpha-D-glucosamine 1-phosphate = D-glucosamine 6-phosphate</text>
        <dbReference type="Rhea" id="RHEA:23424"/>
        <dbReference type="ChEBI" id="CHEBI:58516"/>
        <dbReference type="ChEBI" id="CHEBI:58725"/>
        <dbReference type="EC" id="5.4.2.10"/>
    </reaction>
</comment>
<accession>A0A5D4K8G6</accession>
<dbReference type="EMBL" id="VTEH01000019">
    <property type="protein sequence ID" value="TYR73316.1"/>
    <property type="molecule type" value="Genomic_DNA"/>
</dbReference>
<dbReference type="Gene3D" id="3.30.310.50">
    <property type="entry name" value="Alpha-D-phosphohexomutase, C-terminal domain"/>
    <property type="match status" value="1"/>
</dbReference>
<dbReference type="Pfam" id="PF02880">
    <property type="entry name" value="PGM_PMM_III"/>
    <property type="match status" value="1"/>
</dbReference>
<dbReference type="Gene3D" id="3.40.120.10">
    <property type="entry name" value="Alpha-D-Glucose-1,6-Bisphosphate, subunit A, domain 3"/>
    <property type="match status" value="3"/>
</dbReference>
<feature type="domain" description="Alpha-D-phosphohexomutase alpha/beta/alpha" evidence="14">
    <location>
        <begin position="158"/>
        <end position="253"/>
    </location>
</feature>
<dbReference type="RefSeq" id="WP_148948317.1">
    <property type="nucleotide sequence ID" value="NZ_VTEH01000019.1"/>
</dbReference>
<dbReference type="GO" id="GO:0009252">
    <property type="term" value="P:peptidoglycan biosynthetic process"/>
    <property type="evidence" value="ECO:0007669"/>
    <property type="project" value="TreeGrafter"/>
</dbReference>
<evidence type="ECO:0000256" key="11">
    <source>
        <dbReference type="RuleBase" id="RU004327"/>
    </source>
</evidence>
<dbReference type="HAMAP" id="MF_01554_B">
    <property type="entry name" value="GlmM_B"/>
    <property type="match status" value="1"/>
</dbReference>
<evidence type="ECO:0000256" key="2">
    <source>
        <dbReference type="ARBA" id="ARBA00022553"/>
    </source>
</evidence>
<keyword evidence="5 9" id="KW-0413">Isomerase</keyword>
<dbReference type="GO" id="GO:0000287">
    <property type="term" value="F:magnesium ion binding"/>
    <property type="evidence" value="ECO:0007669"/>
    <property type="project" value="UniProtKB-UniRule"/>
</dbReference>
<dbReference type="Pfam" id="PF02879">
    <property type="entry name" value="PGM_PMM_II"/>
    <property type="match status" value="1"/>
</dbReference>
<evidence type="ECO:0000313" key="16">
    <source>
        <dbReference type="EMBL" id="TYR73316.1"/>
    </source>
</evidence>
<dbReference type="InterPro" id="IPR016066">
    <property type="entry name" value="A-D-PHexomutase_CS"/>
</dbReference>
<evidence type="ECO:0000313" key="17">
    <source>
        <dbReference type="Proteomes" id="UP000323317"/>
    </source>
</evidence>
<feature type="domain" description="Alpha-D-phosphohexomutase C-terminal" evidence="12">
    <location>
        <begin position="373"/>
        <end position="439"/>
    </location>
</feature>
<keyword evidence="2 9" id="KW-0597">Phosphoprotein</keyword>
<evidence type="ECO:0000256" key="3">
    <source>
        <dbReference type="ARBA" id="ARBA00022723"/>
    </source>
</evidence>
<dbReference type="InterPro" id="IPR005844">
    <property type="entry name" value="A-D-PHexomutase_a/b/a-I"/>
</dbReference>
<dbReference type="Proteomes" id="UP000323317">
    <property type="component" value="Unassembled WGS sequence"/>
</dbReference>
<dbReference type="PANTHER" id="PTHR42946:SF1">
    <property type="entry name" value="PHOSPHOGLUCOMUTASE (ALPHA-D-GLUCOSE-1,6-BISPHOSPHATE-DEPENDENT)"/>
    <property type="match status" value="1"/>
</dbReference>
<evidence type="ECO:0000259" key="15">
    <source>
        <dbReference type="Pfam" id="PF02880"/>
    </source>
</evidence>
<name>A0A5D4K8G6_9BACI</name>
<evidence type="ECO:0000259" key="12">
    <source>
        <dbReference type="Pfam" id="PF00408"/>
    </source>
</evidence>
<dbReference type="PRINTS" id="PR00509">
    <property type="entry name" value="PGMPMM"/>
</dbReference>
<dbReference type="GO" id="GO:0006048">
    <property type="term" value="P:UDP-N-acetylglucosamine biosynthetic process"/>
    <property type="evidence" value="ECO:0007669"/>
    <property type="project" value="TreeGrafter"/>
</dbReference>
<evidence type="ECO:0000256" key="7">
    <source>
        <dbReference type="ARBA" id="ARBA00066330"/>
    </source>
</evidence>
<dbReference type="InterPro" id="IPR016055">
    <property type="entry name" value="A-D-PHexomutase_a/b/a-I/II/III"/>
</dbReference>
<dbReference type="Pfam" id="PF00408">
    <property type="entry name" value="PGM_PMM_IV"/>
    <property type="match status" value="1"/>
</dbReference>
<dbReference type="InterPro" id="IPR050060">
    <property type="entry name" value="Phosphoglucosamine_mutase"/>
</dbReference>
<dbReference type="FunFam" id="3.40.120.10:FF:000001">
    <property type="entry name" value="Phosphoglucosamine mutase"/>
    <property type="match status" value="1"/>
</dbReference>
<dbReference type="FunFam" id="3.30.310.50:FF:000001">
    <property type="entry name" value="Phosphoglucosamine mutase"/>
    <property type="match status" value="1"/>
</dbReference>
<dbReference type="FunFam" id="3.40.120.10:FF:000002">
    <property type="entry name" value="Phosphoglucosamine mutase"/>
    <property type="match status" value="1"/>
</dbReference>
<protein>
    <recommendedName>
        <fullName evidence="8 9">Phosphoglucosamine mutase</fullName>
        <ecNumber evidence="7 9">5.4.2.10</ecNumber>
    </recommendedName>
</protein>
<dbReference type="InterPro" id="IPR005841">
    <property type="entry name" value="Alpha-D-phosphohexomutase_SF"/>
</dbReference>
<dbReference type="PROSITE" id="PS00710">
    <property type="entry name" value="PGM_PMM"/>
    <property type="match status" value="1"/>
</dbReference>
<proteinExistence type="inferred from homology"/>
<comment type="PTM">
    <text evidence="9">Activated by phosphorylation.</text>
</comment>
<feature type="binding site" description="via phosphate group" evidence="9">
    <location>
        <position position="100"/>
    </location>
    <ligand>
        <name>Mg(2+)</name>
        <dbReference type="ChEBI" id="CHEBI:18420"/>
    </ligand>
</feature>
<dbReference type="EC" id="5.4.2.10" evidence="7 9"/>
<feature type="domain" description="Alpha-D-phosphohexomutase alpha/beta/alpha" evidence="15">
    <location>
        <begin position="257"/>
        <end position="368"/>
    </location>
</feature>
<dbReference type="Pfam" id="PF02878">
    <property type="entry name" value="PGM_PMM_I"/>
    <property type="match status" value="1"/>
</dbReference>
<evidence type="ECO:0000256" key="4">
    <source>
        <dbReference type="ARBA" id="ARBA00022842"/>
    </source>
</evidence>
<dbReference type="NCBIfam" id="NF008139">
    <property type="entry name" value="PRK10887.1"/>
    <property type="match status" value="1"/>
</dbReference>
<feature type="active site" description="Phosphoserine intermediate" evidence="9">
    <location>
        <position position="100"/>
    </location>
</feature>
<comment type="similarity">
    <text evidence="1 9 10">Belongs to the phosphohexose mutase family.</text>
</comment>
<dbReference type="GO" id="GO:0004615">
    <property type="term" value="F:phosphomannomutase activity"/>
    <property type="evidence" value="ECO:0007669"/>
    <property type="project" value="TreeGrafter"/>
</dbReference>
<feature type="binding site" evidence="9">
    <location>
        <position position="242"/>
    </location>
    <ligand>
        <name>Mg(2+)</name>
        <dbReference type="ChEBI" id="CHEBI:18420"/>
    </ligand>
</feature>
<evidence type="ECO:0000256" key="1">
    <source>
        <dbReference type="ARBA" id="ARBA00010231"/>
    </source>
</evidence>
<feature type="binding site" evidence="9">
    <location>
        <position position="244"/>
    </location>
    <ligand>
        <name>Mg(2+)</name>
        <dbReference type="ChEBI" id="CHEBI:18420"/>
    </ligand>
</feature>
<dbReference type="InterPro" id="IPR005846">
    <property type="entry name" value="A-D-PHexomutase_a/b/a-III"/>
</dbReference>
<comment type="cofactor">
    <cofactor evidence="9">
        <name>Mg(2+)</name>
        <dbReference type="ChEBI" id="CHEBI:18420"/>
    </cofactor>
    <text evidence="9">Binds 1 Mg(2+) ion per subunit.</text>
</comment>
<dbReference type="GO" id="GO:0008966">
    <property type="term" value="F:phosphoglucosamine mutase activity"/>
    <property type="evidence" value="ECO:0007669"/>
    <property type="project" value="UniProtKB-UniRule"/>
</dbReference>
<dbReference type="InterPro" id="IPR005845">
    <property type="entry name" value="A-D-PHexomutase_a/b/a-II"/>
</dbReference>
<reference evidence="16 17" key="1">
    <citation type="submission" date="2019-08" db="EMBL/GenBank/DDBJ databases">
        <title>Bacillus genomes from the desert of Cuatro Cienegas, Coahuila.</title>
        <authorList>
            <person name="Olmedo-Alvarez G."/>
        </authorList>
    </citation>
    <scope>NUCLEOTIDE SEQUENCE [LARGE SCALE GENOMIC DNA]</scope>
    <source>
        <strain evidence="16 17">CH40_1T</strain>
    </source>
</reference>
<evidence type="ECO:0000256" key="10">
    <source>
        <dbReference type="RuleBase" id="RU004326"/>
    </source>
</evidence>
<evidence type="ECO:0000256" key="6">
    <source>
        <dbReference type="ARBA" id="ARBA00050364"/>
    </source>
</evidence>
<dbReference type="InterPro" id="IPR006352">
    <property type="entry name" value="GlmM_bact"/>
</dbReference>
<feature type="domain" description="Alpha-D-phosphohexomutase alpha/beta/alpha" evidence="13">
    <location>
        <begin position="3"/>
        <end position="135"/>
    </location>
</feature>
<comment type="caution">
    <text evidence="16">The sequence shown here is derived from an EMBL/GenBank/DDBJ whole genome shotgun (WGS) entry which is preliminary data.</text>
</comment>
<keyword evidence="3 9" id="KW-0479">Metal-binding</keyword>
<dbReference type="GO" id="GO:0005975">
    <property type="term" value="P:carbohydrate metabolic process"/>
    <property type="evidence" value="ECO:0007669"/>
    <property type="project" value="InterPro"/>
</dbReference>
<gene>
    <name evidence="9" type="primary">glmM</name>
    <name evidence="16" type="ORF">FZC79_18840</name>
</gene>
<evidence type="ECO:0000256" key="9">
    <source>
        <dbReference type="HAMAP-Rule" id="MF_01554"/>
    </source>
</evidence>
<dbReference type="GO" id="GO:0005829">
    <property type="term" value="C:cytosol"/>
    <property type="evidence" value="ECO:0007669"/>
    <property type="project" value="TreeGrafter"/>
</dbReference>
<sequence>MGKYFGTDGVRGIANTELTPELAFRLGRFGGYVLTKDAERPKILIGRDTRISGHMLEGALVAGLLSIGAEVMRLGVISTPGVAYLTKALDAQAGVMISASHNPVGDNGIKFFGSDGFKLTDDQEKEIEDLLDQEEDALPRPIGADLGQVSDYFEGGQKYLQYLKQTVDEEFEGLTIALDCAHGATSSLAPHLFADLDADLITMGASPNGLNINDGVGSTHPEELAKLLKEKGADIGLAFDGDGDRLIAIDENGDIVDGDQIMFICAKHLKSEGRLKQSTVVSTVMSNLGFHKGMEASDIQSLQTAVGDRYVVEEMRKNNYSLGGEQSGHIIFLDYNTTGDGLLTGIQLVNIMKLTGKTLSELAGEMKKFPQRLVNVKVTDKHHVTDNARVKEVIEKVEAEMNGNGRILVRPSGTEPLVRVMAEAPTEELCVKYVDEIVDIVDQEMGLK</sequence>
<keyword evidence="4 9" id="KW-0460">Magnesium</keyword>
<dbReference type="NCBIfam" id="TIGR01455">
    <property type="entry name" value="glmM"/>
    <property type="match status" value="1"/>
</dbReference>
<organism evidence="16 17">
    <name type="scientific">Rossellomorea vietnamensis</name>
    <dbReference type="NCBI Taxonomy" id="218284"/>
    <lineage>
        <taxon>Bacteria</taxon>
        <taxon>Bacillati</taxon>
        <taxon>Bacillota</taxon>
        <taxon>Bacilli</taxon>
        <taxon>Bacillales</taxon>
        <taxon>Bacillaceae</taxon>
        <taxon>Rossellomorea</taxon>
    </lineage>
</organism>